<name>A0AAW2I1L1_9NEOP</name>
<dbReference type="InterPro" id="IPR050300">
    <property type="entry name" value="GDXG_lipolytic_enzyme"/>
</dbReference>
<organism evidence="3">
    <name type="scientific">Menopon gallinae</name>
    <name type="common">poultry shaft louse</name>
    <dbReference type="NCBI Taxonomy" id="328185"/>
    <lineage>
        <taxon>Eukaryota</taxon>
        <taxon>Metazoa</taxon>
        <taxon>Ecdysozoa</taxon>
        <taxon>Arthropoda</taxon>
        <taxon>Hexapoda</taxon>
        <taxon>Insecta</taxon>
        <taxon>Pterygota</taxon>
        <taxon>Neoptera</taxon>
        <taxon>Paraneoptera</taxon>
        <taxon>Psocodea</taxon>
        <taxon>Troctomorpha</taxon>
        <taxon>Phthiraptera</taxon>
        <taxon>Amblycera</taxon>
        <taxon>Menoponidae</taxon>
        <taxon>Menopon</taxon>
    </lineage>
</organism>
<feature type="domain" description="Alpha/beta hydrolase fold-3" evidence="2">
    <location>
        <begin position="77"/>
        <end position="259"/>
    </location>
</feature>
<sequence>MGGMPPEKYDLEYQYSPSRWSKRFDADAVIDAHVNTASAASQKARDSIPYEVLRYGEGKNQLIDLFGTTLPDDSPILVYVHGGYWQELDRSISAYVVEPLVRNGIRVAVVGYDLAPSVTLRRIVEEMGELDAFLTTWCTSKAIWLAGHSAGAHLVGSLLKNRARNESVKVTGMIFISGIYDLVPLVETYVNNELKLTREEARLLSLYDLNIKDLQEMKLLVAVAEYDSDEFKRQSKEFYEMLLQHNPKTEYTVIPEKDHFDIVEKLNDPNDELTRKIISLITMK</sequence>
<dbReference type="EMBL" id="JARGDH010000002">
    <property type="protein sequence ID" value="KAL0276092.1"/>
    <property type="molecule type" value="Genomic_DNA"/>
</dbReference>
<reference evidence="3" key="1">
    <citation type="journal article" date="2024" name="Gigascience">
        <title>Chromosome-level genome of the poultry shaft louse Menopon gallinae provides insight into the host-switching and adaptive evolution of parasitic lice.</title>
        <authorList>
            <person name="Xu Y."/>
            <person name="Ma L."/>
            <person name="Liu S."/>
            <person name="Liang Y."/>
            <person name="Liu Q."/>
            <person name="He Z."/>
            <person name="Tian L."/>
            <person name="Duan Y."/>
            <person name="Cai W."/>
            <person name="Li H."/>
            <person name="Song F."/>
        </authorList>
    </citation>
    <scope>NUCLEOTIDE SEQUENCE</scope>
    <source>
        <strain evidence="3">Cailab_2023a</strain>
    </source>
</reference>
<proteinExistence type="predicted"/>
<dbReference type="Gene3D" id="3.40.50.1820">
    <property type="entry name" value="alpha/beta hydrolase"/>
    <property type="match status" value="1"/>
</dbReference>
<dbReference type="PANTHER" id="PTHR48081:SF33">
    <property type="entry name" value="KYNURENINE FORMAMIDASE"/>
    <property type="match status" value="1"/>
</dbReference>
<dbReference type="InterPro" id="IPR013094">
    <property type="entry name" value="AB_hydrolase_3"/>
</dbReference>
<evidence type="ECO:0000256" key="1">
    <source>
        <dbReference type="ARBA" id="ARBA00022801"/>
    </source>
</evidence>
<evidence type="ECO:0000313" key="3">
    <source>
        <dbReference type="EMBL" id="KAL0276092.1"/>
    </source>
</evidence>
<gene>
    <name evidence="3" type="ORF">PYX00_003750</name>
</gene>
<dbReference type="PANTHER" id="PTHR48081">
    <property type="entry name" value="AB HYDROLASE SUPERFAMILY PROTEIN C4A8.06C"/>
    <property type="match status" value="1"/>
</dbReference>
<evidence type="ECO:0000259" key="2">
    <source>
        <dbReference type="Pfam" id="PF07859"/>
    </source>
</evidence>
<dbReference type="GO" id="GO:0004061">
    <property type="term" value="F:arylformamidase activity"/>
    <property type="evidence" value="ECO:0007669"/>
    <property type="project" value="TreeGrafter"/>
</dbReference>
<dbReference type="SUPFAM" id="SSF53474">
    <property type="entry name" value="alpha/beta-Hydrolases"/>
    <property type="match status" value="1"/>
</dbReference>
<protein>
    <recommendedName>
        <fullName evidence="2">Alpha/beta hydrolase fold-3 domain-containing protein</fullName>
    </recommendedName>
</protein>
<dbReference type="InterPro" id="IPR029058">
    <property type="entry name" value="AB_hydrolase_fold"/>
</dbReference>
<keyword evidence="1" id="KW-0378">Hydrolase</keyword>
<accession>A0AAW2I1L1</accession>
<comment type="caution">
    <text evidence="3">The sequence shown here is derived from an EMBL/GenBank/DDBJ whole genome shotgun (WGS) entry which is preliminary data.</text>
</comment>
<dbReference type="AlphaFoldDB" id="A0AAW2I1L1"/>
<dbReference type="Pfam" id="PF07859">
    <property type="entry name" value="Abhydrolase_3"/>
    <property type="match status" value="1"/>
</dbReference>